<name>A0ABR3M2R4_9TELE</name>
<dbReference type="Proteomes" id="UP001558613">
    <property type="component" value="Unassembled WGS sequence"/>
</dbReference>
<accession>A0ABR3M2R4</accession>
<sequence>MLEKAITGGCQSTALSEVLCQWAQVSPVLILQRGNELQQTEMSFFADPRRHTAAMTTNVQRDQRRGWTCSVYL</sequence>
<evidence type="ECO:0000313" key="1">
    <source>
        <dbReference type="EMBL" id="KAL1258880.1"/>
    </source>
</evidence>
<comment type="caution">
    <text evidence="1">The sequence shown here is derived from an EMBL/GenBank/DDBJ whole genome shotgun (WGS) entry which is preliminary data.</text>
</comment>
<gene>
    <name evidence="1" type="ORF">QQF64_009457</name>
</gene>
<protein>
    <submittedName>
        <fullName evidence="1">Uncharacterized protein</fullName>
    </submittedName>
</protein>
<keyword evidence="2" id="KW-1185">Reference proteome</keyword>
<proteinExistence type="predicted"/>
<reference evidence="1 2" key="1">
    <citation type="submission" date="2023-09" db="EMBL/GenBank/DDBJ databases">
        <authorList>
            <person name="Wang M."/>
        </authorList>
    </citation>
    <scope>NUCLEOTIDE SEQUENCE [LARGE SCALE GENOMIC DNA]</scope>
    <source>
        <strain evidence="1">GT-2023</strain>
        <tissue evidence="1">Liver</tissue>
    </source>
</reference>
<organism evidence="1 2">
    <name type="scientific">Cirrhinus molitorella</name>
    <name type="common">mud carp</name>
    <dbReference type="NCBI Taxonomy" id="172907"/>
    <lineage>
        <taxon>Eukaryota</taxon>
        <taxon>Metazoa</taxon>
        <taxon>Chordata</taxon>
        <taxon>Craniata</taxon>
        <taxon>Vertebrata</taxon>
        <taxon>Euteleostomi</taxon>
        <taxon>Actinopterygii</taxon>
        <taxon>Neopterygii</taxon>
        <taxon>Teleostei</taxon>
        <taxon>Ostariophysi</taxon>
        <taxon>Cypriniformes</taxon>
        <taxon>Cyprinidae</taxon>
        <taxon>Labeoninae</taxon>
        <taxon>Labeonini</taxon>
        <taxon>Cirrhinus</taxon>
    </lineage>
</organism>
<dbReference type="EMBL" id="JAYMGO010000016">
    <property type="protein sequence ID" value="KAL1258880.1"/>
    <property type="molecule type" value="Genomic_DNA"/>
</dbReference>
<evidence type="ECO:0000313" key="2">
    <source>
        <dbReference type="Proteomes" id="UP001558613"/>
    </source>
</evidence>